<comment type="caution">
    <text evidence="2">The sequence shown here is derived from an EMBL/GenBank/DDBJ whole genome shotgun (WGS) entry which is preliminary data.</text>
</comment>
<proteinExistence type="predicted"/>
<protein>
    <submittedName>
        <fullName evidence="2">Uncharacterized protein</fullName>
    </submittedName>
</protein>
<dbReference type="Proteomes" id="UP000663874">
    <property type="component" value="Unassembled WGS sequence"/>
</dbReference>
<name>A0A820N7X3_9BILA</name>
<keyword evidence="1" id="KW-0812">Transmembrane</keyword>
<feature type="non-terminal residue" evidence="2">
    <location>
        <position position="65"/>
    </location>
</feature>
<gene>
    <name evidence="2" type="ORF">FNK824_LOCUS43406</name>
</gene>
<keyword evidence="1" id="KW-1133">Transmembrane helix</keyword>
<sequence>MLSETIIVLKTDLYGTVDLIDKQSIGCRFLGFLAYETFGCCYMSLVLQAFYRLIRVVYSKYKFLQ</sequence>
<dbReference type="AlphaFoldDB" id="A0A820N7X3"/>
<feature type="transmembrane region" description="Helical" evidence="1">
    <location>
        <begin position="32"/>
        <end position="54"/>
    </location>
</feature>
<evidence type="ECO:0000256" key="1">
    <source>
        <dbReference type="SAM" id="Phobius"/>
    </source>
</evidence>
<evidence type="ECO:0000313" key="3">
    <source>
        <dbReference type="Proteomes" id="UP000663874"/>
    </source>
</evidence>
<evidence type="ECO:0000313" key="2">
    <source>
        <dbReference type="EMBL" id="CAF4384217.1"/>
    </source>
</evidence>
<keyword evidence="1" id="KW-0472">Membrane</keyword>
<accession>A0A820N7X3</accession>
<reference evidence="2" key="1">
    <citation type="submission" date="2021-02" db="EMBL/GenBank/DDBJ databases">
        <authorList>
            <person name="Nowell W R."/>
        </authorList>
    </citation>
    <scope>NUCLEOTIDE SEQUENCE</scope>
</reference>
<dbReference type="EMBL" id="CAJOBE010060264">
    <property type="protein sequence ID" value="CAF4384217.1"/>
    <property type="molecule type" value="Genomic_DNA"/>
</dbReference>
<organism evidence="2 3">
    <name type="scientific">Rotaria sordida</name>
    <dbReference type="NCBI Taxonomy" id="392033"/>
    <lineage>
        <taxon>Eukaryota</taxon>
        <taxon>Metazoa</taxon>
        <taxon>Spiralia</taxon>
        <taxon>Gnathifera</taxon>
        <taxon>Rotifera</taxon>
        <taxon>Eurotatoria</taxon>
        <taxon>Bdelloidea</taxon>
        <taxon>Philodinida</taxon>
        <taxon>Philodinidae</taxon>
        <taxon>Rotaria</taxon>
    </lineage>
</organism>